<dbReference type="PROSITE" id="PS00583">
    <property type="entry name" value="PFKB_KINASES_1"/>
    <property type="match status" value="1"/>
</dbReference>
<dbReference type="AlphaFoldDB" id="A0AAC9RNM5"/>
<dbReference type="InterPro" id="IPR002173">
    <property type="entry name" value="Carboh/pur_kinase_PfkB_CS"/>
</dbReference>
<evidence type="ECO:0000256" key="1">
    <source>
        <dbReference type="ARBA" id="ARBA00005380"/>
    </source>
</evidence>
<gene>
    <name evidence="8" type="ORF">B5P37_05510</name>
</gene>
<evidence type="ECO:0000313" key="9">
    <source>
        <dbReference type="Proteomes" id="UP000242864"/>
    </source>
</evidence>
<evidence type="ECO:0000256" key="5">
    <source>
        <dbReference type="ARBA" id="ARBA00022840"/>
    </source>
</evidence>
<proteinExistence type="inferred from homology"/>
<evidence type="ECO:0000259" key="7">
    <source>
        <dbReference type="Pfam" id="PF00294"/>
    </source>
</evidence>
<sequence>MIATHTFNPSVDITYQINPLVVGEVHRVQRKIENPGGKGINVTKVLHQLGATHCALGYIGGANGQWIEETLTAMGITSAFTRIEGQTRQSIALNDGQSQTEILEQGPTILADEQQTYFDTMIEQTAGAKVMTISGSSPQFEGHSKFDHMARILRATEQTYHIVDTHAGELKALLQAQLPIHCIKPNQSEFEMLVDETDLTIEDIARILQTHAMFEHCDVFLTLGGDGALVKWQQQLYRATIPHQDIVNPVGSGDSTVAGIAYGVEQALEPEALIRLALACGTSNALQEQTGCIDVDQVAELQKEMRVERYTW</sequence>
<evidence type="ECO:0000256" key="3">
    <source>
        <dbReference type="ARBA" id="ARBA00022741"/>
    </source>
</evidence>
<keyword evidence="9" id="KW-1185">Reference proteome</keyword>
<protein>
    <recommendedName>
        <fullName evidence="6">Tagatose-6-phosphate kinase</fullName>
        <ecNumber evidence="6">2.7.1.144</ecNumber>
    </recommendedName>
</protein>
<evidence type="ECO:0000256" key="6">
    <source>
        <dbReference type="PIRNR" id="PIRNR000535"/>
    </source>
</evidence>
<dbReference type="EC" id="2.7.1.144" evidence="6"/>
<name>A0AAC9RNM5_9STAP</name>
<dbReference type="PANTHER" id="PTHR46566:SF5">
    <property type="entry name" value="1-PHOSPHOFRUCTOKINASE"/>
    <property type="match status" value="1"/>
</dbReference>
<keyword evidence="6" id="KW-0423">Lactose metabolism</keyword>
<evidence type="ECO:0000256" key="4">
    <source>
        <dbReference type="ARBA" id="ARBA00022777"/>
    </source>
</evidence>
<dbReference type="NCBIfam" id="TIGR03168">
    <property type="entry name" value="1-PFK"/>
    <property type="match status" value="1"/>
</dbReference>
<dbReference type="Gene3D" id="3.40.1190.20">
    <property type="match status" value="1"/>
</dbReference>
<dbReference type="InterPro" id="IPR017583">
    <property type="entry name" value="Tagatose/fructose_Pkinase"/>
</dbReference>
<keyword evidence="2 6" id="KW-0808">Transferase</keyword>
<keyword evidence="3 6" id="KW-0547">Nucleotide-binding</keyword>
<dbReference type="GO" id="GO:0009024">
    <property type="term" value="F:tagatose-6-phosphate kinase activity"/>
    <property type="evidence" value="ECO:0007669"/>
    <property type="project" value="UniProtKB-EC"/>
</dbReference>
<feature type="domain" description="Carbohydrate kinase PfkB" evidence="7">
    <location>
        <begin position="6"/>
        <end position="290"/>
    </location>
</feature>
<organism evidence="8 9">
    <name type="scientific">Staphylococcus lutrae</name>
    <dbReference type="NCBI Taxonomy" id="155085"/>
    <lineage>
        <taxon>Bacteria</taxon>
        <taxon>Bacillati</taxon>
        <taxon>Bacillota</taxon>
        <taxon>Bacilli</taxon>
        <taxon>Bacillales</taxon>
        <taxon>Staphylococcaceae</taxon>
        <taxon>Staphylococcus</taxon>
    </lineage>
</organism>
<dbReference type="InterPro" id="IPR029056">
    <property type="entry name" value="Ribokinase-like"/>
</dbReference>
<accession>A0AAC9RNM5</accession>
<dbReference type="EMBL" id="CP020773">
    <property type="protein sequence ID" value="ARJ50813.1"/>
    <property type="molecule type" value="Genomic_DNA"/>
</dbReference>
<dbReference type="Pfam" id="PF00294">
    <property type="entry name" value="PfkB"/>
    <property type="match status" value="1"/>
</dbReference>
<dbReference type="InterPro" id="IPR011611">
    <property type="entry name" value="PfkB_dom"/>
</dbReference>
<comment type="similarity">
    <text evidence="6">Belongs to the carbohydrate kinase PfkB family. LacC subfamily.</text>
</comment>
<dbReference type="GO" id="GO:0005988">
    <property type="term" value="P:lactose metabolic process"/>
    <property type="evidence" value="ECO:0007669"/>
    <property type="project" value="UniProtKB-KW"/>
</dbReference>
<dbReference type="GO" id="GO:0005829">
    <property type="term" value="C:cytosol"/>
    <property type="evidence" value="ECO:0007669"/>
    <property type="project" value="TreeGrafter"/>
</dbReference>
<dbReference type="Proteomes" id="UP000242864">
    <property type="component" value="Chromosome"/>
</dbReference>
<comment type="pathway">
    <text evidence="6">Carbohydrate metabolism; D-tagatose 6-phosphate degradation; D-glyceraldehyde 3-phosphate and glycerone phosphate from D-tagatose 6-phosphate: step 1/2.</text>
</comment>
<keyword evidence="5 6" id="KW-0067">ATP-binding</keyword>
<dbReference type="SUPFAM" id="SSF53613">
    <property type="entry name" value="Ribokinase-like"/>
    <property type="match status" value="1"/>
</dbReference>
<dbReference type="PIRSF" id="PIRSF000535">
    <property type="entry name" value="1PFK/6PFK/LacC"/>
    <property type="match status" value="1"/>
</dbReference>
<dbReference type="GO" id="GO:0005524">
    <property type="term" value="F:ATP binding"/>
    <property type="evidence" value="ECO:0007669"/>
    <property type="project" value="UniProtKB-KW"/>
</dbReference>
<dbReference type="GO" id="GO:0008443">
    <property type="term" value="F:phosphofructokinase activity"/>
    <property type="evidence" value="ECO:0007669"/>
    <property type="project" value="TreeGrafter"/>
</dbReference>
<dbReference type="PROSITE" id="PS00584">
    <property type="entry name" value="PFKB_KINASES_2"/>
    <property type="match status" value="1"/>
</dbReference>
<comment type="similarity">
    <text evidence="1">Belongs to the carbohydrate kinase pfkB family.</text>
</comment>
<evidence type="ECO:0000313" key="8">
    <source>
        <dbReference type="EMBL" id="ARJ50813.1"/>
    </source>
</evidence>
<dbReference type="CDD" id="cd01164">
    <property type="entry name" value="FruK_PfkB_like"/>
    <property type="match status" value="1"/>
</dbReference>
<dbReference type="PANTHER" id="PTHR46566">
    <property type="entry name" value="1-PHOSPHOFRUCTOKINASE-RELATED"/>
    <property type="match status" value="1"/>
</dbReference>
<comment type="catalytic activity">
    <reaction evidence="6">
        <text>D-tagatofuranose 6-phosphate + ATP = D-tagatofuranose 1,6-bisphosphate + ADP + H(+)</text>
        <dbReference type="Rhea" id="RHEA:12420"/>
        <dbReference type="ChEBI" id="CHEBI:15378"/>
        <dbReference type="ChEBI" id="CHEBI:30616"/>
        <dbReference type="ChEBI" id="CHEBI:58694"/>
        <dbReference type="ChEBI" id="CHEBI:58695"/>
        <dbReference type="ChEBI" id="CHEBI:456216"/>
        <dbReference type="EC" id="2.7.1.144"/>
    </reaction>
</comment>
<keyword evidence="4 8" id="KW-0418">Kinase</keyword>
<evidence type="ECO:0000256" key="2">
    <source>
        <dbReference type="ARBA" id="ARBA00022679"/>
    </source>
</evidence>
<dbReference type="KEGG" id="slz:B5P37_05510"/>
<reference evidence="8 9" key="1">
    <citation type="submission" date="2017-04" db="EMBL/GenBank/DDBJ databases">
        <authorList>
            <person name="Veseli I.A."/>
            <person name="Tang C."/>
            <person name="Pombert J.-F."/>
        </authorList>
    </citation>
    <scope>NUCLEOTIDE SEQUENCE [LARGE SCALE GENOMIC DNA]</scope>
    <source>
        <strain evidence="8 9">ATCC 700373</strain>
    </source>
</reference>
<dbReference type="RefSeq" id="WP_085237291.1">
    <property type="nucleotide sequence ID" value="NZ_CP020773.1"/>
</dbReference>